<accession>A0A9Q9E0H5</accession>
<gene>
    <name evidence="1" type="ORF">M3M40_07000</name>
</gene>
<protein>
    <submittedName>
        <fullName evidence="1">GIY-YIG nuclease family protein</fullName>
    </submittedName>
</protein>
<dbReference type="RefSeq" id="WP_252766736.1">
    <property type="nucleotide sequence ID" value="NZ_CP097119.1"/>
</dbReference>
<name>A0A9Q9E0H5_9LACO</name>
<evidence type="ECO:0000313" key="2">
    <source>
        <dbReference type="Proteomes" id="UP001055911"/>
    </source>
</evidence>
<dbReference type="EMBL" id="CP097119">
    <property type="protein sequence ID" value="USS89211.1"/>
    <property type="molecule type" value="Genomic_DNA"/>
</dbReference>
<sequence>MQPFTIQTFFPTGDPSGFRVAEITRDSLQAYYIPKQDLKTAIDKCPALAWNGVYTLFNGGNATQAYIGEAENIGNRLKQHSNPQENWWTIAVAFMINNQTHQLSKADIKFLENLMYSKAETTKQMLLVNANTPHQSFVTESRKYDLKSNFINIDILLRSLGFPLFVKTKADEVSEISNLDDDGIKLYLNSRNANATGIYHPHDKTITVLTGSRITELEPTSSFTMNDLLKKLIQTGIIKNHRFTSNYQFNSASTAANIITKSSYSGPRVWHDQKKFSLRDLDSAGSHETTPNFNQSILFHLNIRGAHAQAFYDFETKHTTVLQGSKLASKTAPSFKQSNLINDLIKQQIIVNNVFKTDYTFPSSSTAATIICKSPMSGPHAWMNNDGIRLENLIKH</sequence>
<dbReference type="AlphaFoldDB" id="A0A9Q9E0H5"/>
<organism evidence="1 2">
    <name type="scientific">Fructilactobacillus cliffordii</name>
    <dbReference type="NCBI Taxonomy" id="2940299"/>
    <lineage>
        <taxon>Bacteria</taxon>
        <taxon>Bacillati</taxon>
        <taxon>Bacillota</taxon>
        <taxon>Bacilli</taxon>
        <taxon>Lactobacillales</taxon>
        <taxon>Lactobacillaceae</taxon>
        <taxon>Fructilactobacillus</taxon>
    </lineage>
</organism>
<dbReference type="CDD" id="cd10447">
    <property type="entry name" value="GIY-YIG_unchar_2"/>
    <property type="match status" value="1"/>
</dbReference>
<evidence type="ECO:0000313" key="1">
    <source>
        <dbReference type="EMBL" id="USS89211.1"/>
    </source>
</evidence>
<keyword evidence="2" id="KW-1185">Reference proteome</keyword>
<proteinExistence type="predicted"/>
<reference evidence="1" key="1">
    <citation type="submission" date="2022-05" db="EMBL/GenBank/DDBJ databases">
        <authorList>
            <person name="Oliphant S.A."/>
            <person name="Watson-Haigh N.S."/>
            <person name="Sumby K.M."/>
            <person name="Gardner J.M."/>
            <person name="Jiranek V."/>
        </authorList>
    </citation>
    <scope>NUCLEOTIDE SEQUENCE</scope>
    <source>
        <strain evidence="1">KI4_B1</strain>
    </source>
</reference>
<dbReference type="Proteomes" id="UP001055911">
    <property type="component" value="Chromosome"/>
</dbReference>